<evidence type="ECO:0000313" key="2">
    <source>
        <dbReference type="EMBL" id="CAI6333104.1"/>
    </source>
</evidence>
<feature type="region of interest" description="Disordered" evidence="1">
    <location>
        <begin position="1"/>
        <end position="452"/>
    </location>
</feature>
<reference evidence="2" key="1">
    <citation type="submission" date="2023-01" db="EMBL/GenBank/DDBJ databases">
        <authorList>
            <person name="Van Ghelder C."/>
            <person name="Rancurel C."/>
        </authorList>
    </citation>
    <scope>NUCLEOTIDE SEQUENCE</scope>
    <source>
        <strain evidence="2">CNCM I-4278</strain>
    </source>
</reference>
<dbReference type="AlphaFoldDB" id="A0A9W4UCZ9"/>
<feature type="compositionally biased region" description="Polar residues" evidence="1">
    <location>
        <begin position="370"/>
        <end position="379"/>
    </location>
</feature>
<feature type="compositionally biased region" description="Polar residues" evidence="1">
    <location>
        <begin position="224"/>
        <end position="233"/>
    </location>
</feature>
<dbReference type="Proteomes" id="UP001152607">
    <property type="component" value="Unassembled WGS sequence"/>
</dbReference>
<feature type="compositionally biased region" description="Polar residues" evidence="1">
    <location>
        <begin position="396"/>
        <end position="410"/>
    </location>
</feature>
<feature type="region of interest" description="Disordered" evidence="1">
    <location>
        <begin position="486"/>
        <end position="586"/>
    </location>
</feature>
<feature type="compositionally biased region" description="Basic and acidic residues" evidence="1">
    <location>
        <begin position="55"/>
        <end position="64"/>
    </location>
</feature>
<gene>
    <name evidence="2" type="ORF">PDIGIT_LOCUS6140</name>
</gene>
<feature type="compositionally biased region" description="Polar residues" evidence="1">
    <location>
        <begin position="80"/>
        <end position="98"/>
    </location>
</feature>
<evidence type="ECO:0000256" key="1">
    <source>
        <dbReference type="SAM" id="MobiDB-lite"/>
    </source>
</evidence>
<dbReference type="EMBL" id="CAOQHR010000004">
    <property type="protein sequence ID" value="CAI6333104.1"/>
    <property type="molecule type" value="Genomic_DNA"/>
</dbReference>
<keyword evidence="3" id="KW-1185">Reference proteome</keyword>
<feature type="compositionally biased region" description="Low complexity" evidence="1">
    <location>
        <begin position="199"/>
        <end position="216"/>
    </location>
</feature>
<feature type="compositionally biased region" description="Polar residues" evidence="1">
    <location>
        <begin position="1"/>
        <end position="17"/>
    </location>
</feature>
<protein>
    <submittedName>
        <fullName evidence="2">Uncharacterized protein</fullName>
    </submittedName>
</protein>
<proteinExistence type="predicted"/>
<comment type="caution">
    <text evidence="2">The sequence shown here is derived from an EMBL/GenBank/DDBJ whole genome shotgun (WGS) entry which is preliminary data.</text>
</comment>
<dbReference type="OrthoDB" id="10249311at2759"/>
<feature type="compositionally biased region" description="Basic and acidic residues" evidence="1">
    <location>
        <begin position="179"/>
        <end position="194"/>
    </location>
</feature>
<name>A0A9W4UCZ9_9PLEO</name>
<accession>A0A9W4UCZ9</accession>
<sequence>MAVASSRQPLQQLTPPGSSYEGGAVAGGAGAEPAQGGRGSWDFAVPLDSSAKSSYPDHELHMHGDTSSSHAYPSPPPFANQPNGFAHSASSRAMNPQPQYYEDDVAYASRNQVNGAYNMGSPEAHVGAHDPDSPMEYNGPSETAPNSRIEAAPKGKGKKRSAKKQSPQWTEAEQNENNWIHRDKLKEIENRELEAAGFRVGRSSRSNSRSQSAGARHMSRDRANSNATDTLSNGDYHADQRRMVSPIPAEGEEEEVQQTTGWDVRSAEEIAADREQYAAKNTHVVRPSTSRIPIAKTSPLPVPNNFVERDQPLPRPRNGSGNWDPDAIANNGARVRSGSISSQFLLDEPRPVEAPQKSPMKKQFDHRETSNSTPTSAKSKTPGKPTPTSGVRKVTPKNQTKPRNASSSSPVKRPGTSGGSLSRPGTSHRPEGEAPWVATMYKPDPMLPPDQQIIPTHAKRMQQEQWETEGRVASVYDRDFRMLNTDDFNKSKRNSPVSPLEPEVAPADAQWPLSNPNKLAPAPMTDNTPKSPISEAGSYKLTPTIPQSPRVPSPERRVAPVIDPLPLNTTRLPEPPIETEKEKEKKGCCCIVM</sequence>
<feature type="compositionally biased region" description="Polar residues" evidence="1">
    <location>
        <begin position="168"/>
        <end position="178"/>
    </location>
</feature>
<feature type="compositionally biased region" description="Basic and acidic residues" evidence="1">
    <location>
        <begin position="265"/>
        <end position="277"/>
    </location>
</feature>
<evidence type="ECO:0000313" key="3">
    <source>
        <dbReference type="Proteomes" id="UP001152607"/>
    </source>
</evidence>
<organism evidence="2 3">
    <name type="scientific">Periconia digitata</name>
    <dbReference type="NCBI Taxonomy" id="1303443"/>
    <lineage>
        <taxon>Eukaryota</taxon>
        <taxon>Fungi</taxon>
        <taxon>Dikarya</taxon>
        <taxon>Ascomycota</taxon>
        <taxon>Pezizomycotina</taxon>
        <taxon>Dothideomycetes</taxon>
        <taxon>Pleosporomycetidae</taxon>
        <taxon>Pleosporales</taxon>
        <taxon>Massarineae</taxon>
        <taxon>Periconiaceae</taxon>
        <taxon>Periconia</taxon>
    </lineage>
</organism>